<protein>
    <submittedName>
        <fullName evidence="2">Putative baseplate assembly protein</fullName>
    </submittedName>
</protein>
<feature type="region of interest" description="Disordered" evidence="1">
    <location>
        <begin position="808"/>
        <end position="836"/>
    </location>
</feature>
<gene>
    <name evidence="2" type="ORF">SAMN05216404_11083</name>
</gene>
<organism evidence="2 3">
    <name type="scientific">Nitrosospira multiformis</name>
    <dbReference type="NCBI Taxonomy" id="1231"/>
    <lineage>
        <taxon>Bacteria</taxon>
        <taxon>Pseudomonadati</taxon>
        <taxon>Pseudomonadota</taxon>
        <taxon>Betaproteobacteria</taxon>
        <taxon>Nitrosomonadales</taxon>
        <taxon>Nitrosomonadaceae</taxon>
        <taxon>Nitrosospira</taxon>
    </lineage>
</organism>
<evidence type="ECO:0000313" key="3">
    <source>
        <dbReference type="Proteomes" id="UP000183898"/>
    </source>
</evidence>
<feature type="compositionally biased region" description="Polar residues" evidence="1">
    <location>
        <begin position="808"/>
        <end position="821"/>
    </location>
</feature>
<sequence>MHPGVIFNPPGRNIIEYRVGNYASFRHALLQSSAEEIELSITVNNITPPIWHPGAHGDLAVQTVEWWAYLADILTFYNERIATQAYLRTADLPESVNRLVRLLGYRPRPGIGAKGVLAALASSSLPFTLPAGFAVQSKPGPGKQPQVFELETDATIGIKPTSPASLKTSSGAVSVQPVHDSTQPPIQEGTTTIVLKGAPPAVKKDDMVLILPKNQIRPAAFAVANVAAVRPGNDASIGAITRIELNWKSRIDALDSVPDLQLYKGGQLTQVWQYPASDGKVIRNVNQAGTIDLASLVRGFKSNDPIVIQASAADFRLFAVKSATEAVWYANPDKYDPPDPVGTNVDPSVPPDPDKHIAIPIPHTSLTLAEKLPDELVTDRQADRANFFVWHSWTEAGDLIVLPPPTVDETIVPPGSAVVLEPSFGAAFPDVPAGTKVLVEDAVGNGASGMINSDGKLVLDSPVPLLIPPLRAYFNLLSVSRGKTVTREVLGSGNAAIPGQDFVLQNSPVTYLQPEDSRSGDNYSSSVRVWVNDVEWTEVQSFFGQPSNAQVFITHEDDQGKTHVIFGDGEFGTRLPTGVNNIVASYRYGSGADTPAPGTLTVVLKPQPGLQSIRNPVAVGGGSDPDPPAKLRRLAPRSVLTFNRAVSADDYEAIASQALGVTRAKAGLVFDFLEQRPRVTVWVGDDAEAVKAARVAIAAAADPNRFPAVLLAKGVQVSLTISLVIDPRRNDKSVLDAVRVALLDPDKGLLGLNVLEIGQPIYDSQLYAACVAVPGVLAVKRLEFSSAESPKQLDFTVARARQQTTLSLQTSRKSNFSSSATGKRIRRPSNSNTCMEHRHDPGAGAFFILPNEGLTLSLEAR</sequence>
<dbReference type="AlphaFoldDB" id="A0A1H8LEZ7"/>
<reference evidence="2 3" key="1">
    <citation type="submission" date="2016-10" db="EMBL/GenBank/DDBJ databases">
        <authorList>
            <person name="de Groot N.N."/>
        </authorList>
    </citation>
    <scope>NUCLEOTIDE SEQUENCE [LARGE SCALE GENOMIC DNA]</scope>
    <source>
        <strain evidence="2 3">Nl18</strain>
    </source>
</reference>
<proteinExistence type="predicted"/>
<dbReference type="Proteomes" id="UP000183898">
    <property type="component" value="Unassembled WGS sequence"/>
</dbReference>
<evidence type="ECO:0000256" key="1">
    <source>
        <dbReference type="SAM" id="MobiDB-lite"/>
    </source>
</evidence>
<dbReference type="EMBL" id="FOCT01000010">
    <property type="protein sequence ID" value="SEO03731.1"/>
    <property type="molecule type" value="Genomic_DNA"/>
</dbReference>
<name>A0A1H8LEZ7_9PROT</name>
<accession>A0A1H8LEZ7</accession>
<evidence type="ECO:0000313" key="2">
    <source>
        <dbReference type="EMBL" id="SEO03731.1"/>
    </source>
</evidence>